<evidence type="ECO:0000256" key="3">
    <source>
        <dbReference type="ARBA" id="ARBA00022741"/>
    </source>
</evidence>
<dbReference type="Proteomes" id="UP000061468">
    <property type="component" value="Chromosome"/>
</dbReference>
<dbReference type="InterPro" id="IPR011009">
    <property type="entry name" value="Kinase-like_dom_sf"/>
</dbReference>
<evidence type="ECO:0000313" key="10">
    <source>
        <dbReference type="EMBL" id="AMJ78184.1"/>
    </source>
</evidence>
<dbReference type="EMBL" id="CP013928">
    <property type="protein sequence ID" value="AMJ78184.1"/>
    <property type="molecule type" value="Genomic_DNA"/>
</dbReference>
<reference evidence="10 11" key="1">
    <citation type="submission" date="2015-12" db="EMBL/GenBank/DDBJ databases">
        <title>Intraspecies pangenome expansion in the marine bacterium Alteromonas.</title>
        <authorList>
            <person name="Lopez-Perez M."/>
            <person name="Rodriguez-Valera F."/>
        </authorList>
    </citation>
    <scope>NUCLEOTIDE SEQUENCE [LARGE SCALE GENOMIC DNA]</scope>
    <source>
        <strain evidence="10 11">UM8</strain>
    </source>
</reference>
<dbReference type="SMART" id="SM00332">
    <property type="entry name" value="PP2Cc"/>
    <property type="match status" value="1"/>
</dbReference>
<organism evidence="10 11">
    <name type="scientific">Alteromonas mediterranea</name>
    <dbReference type="NCBI Taxonomy" id="314275"/>
    <lineage>
        <taxon>Bacteria</taxon>
        <taxon>Pseudomonadati</taxon>
        <taxon>Pseudomonadota</taxon>
        <taxon>Gammaproteobacteria</taxon>
        <taxon>Alteromonadales</taxon>
        <taxon>Alteromonadaceae</taxon>
        <taxon>Alteromonas/Salinimonas group</taxon>
        <taxon>Alteromonas</taxon>
    </lineage>
</organism>
<dbReference type="RefSeq" id="WP_015066830.1">
    <property type="nucleotide sequence ID" value="NZ_CP013928.1"/>
</dbReference>
<keyword evidence="1 10" id="KW-0723">Serine/threonine-protein kinase</keyword>
<dbReference type="SUPFAM" id="SSF81606">
    <property type="entry name" value="PP2C-like"/>
    <property type="match status" value="1"/>
</dbReference>
<dbReference type="PROSITE" id="PS50011">
    <property type="entry name" value="PROTEIN_KINASE_DOM"/>
    <property type="match status" value="1"/>
</dbReference>
<keyword evidence="4 10" id="KW-0418">Kinase</keyword>
<keyword evidence="2" id="KW-0808">Transferase</keyword>
<evidence type="ECO:0000256" key="2">
    <source>
        <dbReference type="ARBA" id="ARBA00022679"/>
    </source>
</evidence>
<dbReference type="CDD" id="cd14014">
    <property type="entry name" value="STKc_PknB_like"/>
    <property type="match status" value="1"/>
</dbReference>
<dbReference type="PANTHER" id="PTHR24345">
    <property type="entry name" value="SERINE/THREONINE-PROTEIN KINASE PLK"/>
    <property type="match status" value="1"/>
</dbReference>
<accession>A0AAC8XJ58</accession>
<evidence type="ECO:0000256" key="7">
    <source>
        <dbReference type="SAM" id="Phobius"/>
    </source>
</evidence>
<keyword evidence="5" id="KW-0067">ATP-binding</keyword>
<dbReference type="SUPFAM" id="SSF56112">
    <property type="entry name" value="Protein kinase-like (PK-like)"/>
    <property type="match status" value="1"/>
</dbReference>
<dbReference type="GO" id="GO:0004674">
    <property type="term" value="F:protein serine/threonine kinase activity"/>
    <property type="evidence" value="ECO:0007669"/>
    <property type="project" value="UniProtKB-KW"/>
</dbReference>
<dbReference type="GO" id="GO:0004713">
    <property type="term" value="F:protein tyrosine kinase activity"/>
    <property type="evidence" value="ECO:0007669"/>
    <property type="project" value="InterPro"/>
</dbReference>
<dbReference type="InterPro" id="IPR001932">
    <property type="entry name" value="PPM-type_phosphatase-like_dom"/>
</dbReference>
<keyword evidence="7" id="KW-0812">Transmembrane</keyword>
<dbReference type="InterPro" id="IPR036457">
    <property type="entry name" value="PPM-type-like_dom_sf"/>
</dbReference>
<keyword evidence="7" id="KW-0472">Membrane</keyword>
<dbReference type="Gene3D" id="3.60.40.10">
    <property type="entry name" value="PPM-type phosphatase domain"/>
    <property type="match status" value="1"/>
</dbReference>
<name>A0AAC8XJ58_9ALTE</name>
<dbReference type="SMART" id="SM00219">
    <property type="entry name" value="TyrKc"/>
    <property type="match status" value="1"/>
</dbReference>
<feature type="compositionally biased region" description="Basic and acidic residues" evidence="6">
    <location>
        <begin position="159"/>
        <end position="168"/>
    </location>
</feature>
<dbReference type="InterPro" id="IPR008266">
    <property type="entry name" value="Tyr_kinase_AS"/>
</dbReference>
<dbReference type="CDD" id="cd00143">
    <property type="entry name" value="PP2Cc"/>
    <property type="match status" value="1"/>
</dbReference>
<evidence type="ECO:0000256" key="6">
    <source>
        <dbReference type="SAM" id="MobiDB-lite"/>
    </source>
</evidence>
<dbReference type="InterPro" id="IPR020635">
    <property type="entry name" value="Tyr_kinase_cat_dom"/>
</dbReference>
<dbReference type="InterPro" id="IPR000719">
    <property type="entry name" value="Prot_kinase_dom"/>
</dbReference>
<evidence type="ECO:0000313" key="11">
    <source>
        <dbReference type="Proteomes" id="UP000061468"/>
    </source>
</evidence>
<dbReference type="PROSITE" id="PS00109">
    <property type="entry name" value="PROTEIN_KINASE_TYR"/>
    <property type="match status" value="1"/>
</dbReference>
<keyword evidence="3" id="KW-0547">Nucleotide-binding</keyword>
<feature type="domain" description="Protein kinase" evidence="8">
    <location>
        <begin position="291"/>
        <end position="584"/>
    </location>
</feature>
<dbReference type="GO" id="GO:0005524">
    <property type="term" value="F:ATP binding"/>
    <property type="evidence" value="ECO:0007669"/>
    <property type="project" value="UniProtKB-KW"/>
</dbReference>
<evidence type="ECO:0000256" key="1">
    <source>
        <dbReference type="ARBA" id="ARBA00022527"/>
    </source>
</evidence>
<feature type="domain" description="PPM-type phosphatase" evidence="9">
    <location>
        <begin position="19"/>
        <end position="252"/>
    </location>
</feature>
<gene>
    <name evidence="10" type="ORF">AV942_07720</name>
</gene>
<dbReference type="Gene3D" id="1.10.510.10">
    <property type="entry name" value="Transferase(Phosphotransferase) domain 1"/>
    <property type="match status" value="1"/>
</dbReference>
<dbReference type="AlphaFoldDB" id="A0AAC8XJ58"/>
<feature type="transmembrane region" description="Helical" evidence="7">
    <location>
        <begin position="584"/>
        <end position="604"/>
    </location>
</feature>
<dbReference type="PROSITE" id="PS51746">
    <property type="entry name" value="PPM_2"/>
    <property type="match status" value="1"/>
</dbReference>
<dbReference type="Pfam" id="PF00069">
    <property type="entry name" value="Pkinase"/>
    <property type="match status" value="1"/>
</dbReference>
<sequence length="605" mass="66714">MNEPVTLHTSTYPQPLALSVSAYSARGAKPVNQDAYSYHIDTSQPEASSVFVIADGVSSSTVSQMASDFATRQFIKLFKIAPEQFSIKTCAETIIKEINGLLYTRTQKSPFAYTPEKGYVCTLTVVILTGNQLDVFHVGDGDVTLFSSGDKTSTSLTRPHRETSRENPSHSYLSNAIGIKAHIDIDHTYKKLTASSSIAISTDGVHEFIALSPLLRTVNEGEELQENKAAMVVHDAFNKGSDDNLTLILIKAAFQQDTTTDALGGDKRSTYATTAPLTIAQLHTGDKIDGLTITRQLYTSARGHVFLATPATLHSQALNETNLSPQVVIKTPATDFTQTPEALSAFVLENWLARRVNSPHVIKSPQFTDLGLAPSPTAFYSICEYVRGQTLAQWAIDNPTPTLEQVRDIVEQIAKGLQAMHRQGILHRDIRLENIMISPQGHCTIIDFGAAALIEAPSLYSEATIPGTALFAAPEYFLGNIGSERSDMFSLAVLTYYLLCGRYPYQTKLAHCRTYAAQRKLNYESALDAKRPIPTWVDSALKRALHINPDKRYSSISEFVYSLRYPNPSHNSAYIPLVKRHPLLVYKALVLTLIFSNLITLFLFT</sequence>
<protein>
    <submittedName>
        <fullName evidence="10">Serine/threonine protein kinase</fullName>
    </submittedName>
</protein>
<evidence type="ECO:0000259" key="8">
    <source>
        <dbReference type="PROSITE" id="PS50011"/>
    </source>
</evidence>
<dbReference type="PANTHER" id="PTHR24345:SF0">
    <property type="entry name" value="CELL CYCLE SERINE_THREONINE-PROTEIN KINASE CDC5_MSD2"/>
    <property type="match status" value="1"/>
</dbReference>
<feature type="region of interest" description="Disordered" evidence="6">
    <location>
        <begin position="150"/>
        <end position="170"/>
    </location>
</feature>
<evidence type="ECO:0000256" key="4">
    <source>
        <dbReference type="ARBA" id="ARBA00022777"/>
    </source>
</evidence>
<dbReference type="Pfam" id="PF13672">
    <property type="entry name" value="PP2C_2"/>
    <property type="match status" value="1"/>
</dbReference>
<proteinExistence type="predicted"/>
<evidence type="ECO:0000256" key="5">
    <source>
        <dbReference type="ARBA" id="ARBA00022840"/>
    </source>
</evidence>
<evidence type="ECO:0000259" key="9">
    <source>
        <dbReference type="PROSITE" id="PS51746"/>
    </source>
</evidence>
<keyword evidence="7" id="KW-1133">Transmembrane helix</keyword>